<dbReference type="InterPro" id="IPR039104">
    <property type="entry name" value="6PGL"/>
</dbReference>
<sequence>MIGELLVVDDVAGEFSDAVINYFGSDQQQMVLTLSGGATARRCYEDLASRTDPEFWSRLDVAWGDERCVPLDDEDSNYALAANAFGALLDDARSVHPMRCAEGADRYGRILHDLGGPGLVHLGLGPDGHTASLFPGSNALTATADVVLNNDPLGQHQHQRMTMTFPAISKASFVIVTVEGESKREALRRVINGDRTAPAARLDGSRLLWLVDHAALGDAQPR</sequence>
<feature type="domain" description="Glucosamine/galactosamine-6-phosphate isomerase" evidence="2">
    <location>
        <begin position="19"/>
        <end position="208"/>
    </location>
</feature>
<dbReference type="SUPFAM" id="SSF100950">
    <property type="entry name" value="NagB/RpiA/CoA transferase-like"/>
    <property type="match status" value="1"/>
</dbReference>
<dbReference type="PANTHER" id="PTHR11054">
    <property type="entry name" value="6-PHOSPHOGLUCONOLACTONASE"/>
    <property type="match status" value="1"/>
</dbReference>
<dbReference type="NCBIfam" id="TIGR01198">
    <property type="entry name" value="pgl"/>
    <property type="match status" value="1"/>
</dbReference>
<comment type="similarity">
    <text evidence="1">Belongs to the glucosamine/galactosamine-6-phosphate isomerase family. 6-phosphogluconolactonase subfamily.</text>
</comment>
<name>A0A6J5YEE9_9ZZZZ</name>
<dbReference type="Pfam" id="PF01182">
    <property type="entry name" value="Glucosamine_iso"/>
    <property type="match status" value="1"/>
</dbReference>
<dbReference type="InterPro" id="IPR005900">
    <property type="entry name" value="6-phosphogluconolactonase_DevB"/>
</dbReference>
<dbReference type="InterPro" id="IPR037171">
    <property type="entry name" value="NagB/RpiA_transferase-like"/>
</dbReference>
<dbReference type="GO" id="GO:0005975">
    <property type="term" value="P:carbohydrate metabolic process"/>
    <property type="evidence" value="ECO:0007669"/>
    <property type="project" value="InterPro"/>
</dbReference>
<dbReference type="GO" id="GO:0006098">
    <property type="term" value="P:pentose-phosphate shunt"/>
    <property type="evidence" value="ECO:0007669"/>
    <property type="project" value="InterPro"/>
</dbReference>
<protein>
    <submittedName>
        <fullName evidence="3">Unannotated protein</fullName>
    </submittedName>
</protein>
<evidence type="ECO:0000256" key="1">
    <source>
        <dbReference type="ARBA" id="ARBA00010662"/>
    </source>
</evidence>
<reference evidence="3" key="1">
    <citation type="submission" date="2020-05" db="EMBL/GenBank/DDBJ databases">
        <authorList>
            <person name="Chiriac C."/>
            <person name="Salcher M."/>
            <person name="Ghai R."/>
            <person name="Kavagutti S V."/>
        </authorList>
    </citation>
    <scope>NUCLEOTIDE SEQUENCE</scope>
</reference>
<proteinExistence type="inferred from homology"/>
<gene>
    <name evidence="3" type="ORF">UFOPK1392_00760</name>
</gene>
<evidence type="ECO:0000259" key="2">
    <source>
        <dbReference type="Pfam" id="PF01182"/>
    </source>
</evidence>
<evidence type="ECO:0000313" key="3">
    <source>
        <dbReference type="EMBL" id="CAB4323016.1"/>
    </source>
</evidence>
<dbReference type="PANTHER" id="PTHR11054:SF0">
    <property type="entry name" value="6-PHOSPHOGLUCONOLACTONASE"/>
    <property type="match status" value="1"/>
</dbReference>
<dbReference type="GO" id="GO:0017057">
    <property type="term" value="F:6-phosphogluconolactonase activity"/>
    <property type="evidence" value="ECO:0007669"/>
    <property type="project" value="InterPro"/>
</dbReference>
<dbReference type="InterPro" id="IPR006148">
    <property type="entry name" value="Glc/Gal-6P_isomerase"/>
</dbReference>
<dbReference type="Gene3D" id="3.40.50.1360">
    <property type="match status" value="1"/>
</dbReference>
<accession>A0A6J5YEE9</accession>
<dbReference type="AlphaFoldDB" id="A0A6J5YEE9"/>
<dbReference type="CDD" id="cd01400">
    <property type="entry name" value="6PGL"/>
    <property type="match status" value="1"/>
</dbReference>
<dbReference type="EMBL" id="CAEMXZ010000023">
    <property type="protein sequence ID" value="CAB4323016.1"/>
    <property type="molecule type" value="Genomic_DNA"/>
</dbReference>
<organism evidence="3">
    <name type="scientific">freshwater metagenome</name>
    <dbReference type="NCBI Taxonomy" id="449393"/>
    <lineage>
        <taxon>unclassified sequences</taxon>
        <taxon>metagenomes</taxon>
        <taxon>ecological metagenomes</taxon>
    </lineage>
</organism>